<evidence type="ECO:0000313" key="10">
    <source>
        <dbReference type="Proteomes" id="UP001174677"/>
    </source>
</evidence>
<evidence type="ECO:0000313" key="9">
    <source>
        <dbReference type="EMBL" id="KAJ9187907.1"/>
    </source>
</evidence>
<keyword evidence="5" id="KW-0804">Transcription</keyword>
<accession>A0ABQ9N5V2</accession>
<evidence type="ECO:0000256" key="4">
    <source>
        <dbReference type="ARBA" id="ARBA00023125"/>
    </source>
</evidence>
<feature type="domain" description="Myb-like" evidence="7">
    <location>
        <begin position="84"/>
        <end position="136"/>
    </location>
</feature>
<dbReference type="CDD" id="cd00167">
    <property type="entry name" value="SANT"/>
    <property type="match status" value="1"/>
</dbReference>
<evidence type="ECO:0000256" key="1">
    <source>
        <dbReference type="ARBA" id="ARBA00004123"/>
    </source>
</evidence>
<protein>
    <submittedName>
        <fullName evidence="9">Uncharacterized protein</fullName>
    </submittedName>
</protein>
<keyword evidence="2" id="KW-0677">Repeat</keyword>
<feature type="domain" description="HTH myb-type" evidence="8">
    <location>
        <begin position="84"/>
        <end position="136"/>
    </location>
</feature>
<dbReference type="InterPro" id="IPR017930">
    <property type="entry name" value="Myb_dom"/>
</dbReference>
<keyword evidence="6" id="KW-0539">Nucleus</keyword>
<dbReference type="EMBL" id="JARPOI010000002">
    <property type="protein sequence ID" value="KAJ9187907.1"/>
    <property type="molecule type" value="Genomic_DNA"/>
</dbReference>
<proteinExistence type="predicted"/>
<reference evidence="9" key="1">
    <citation type="journal article" date="2023" name="Plant Biotechnol. J.">
        <title>Chromosome-level wild Hevea brasiliensis genome provides new tools for genomic-assisted breeding and valuable loci to elevate rubber yield.</title>
        <authorList>
            <person name="Cheng H."/>
            <person name="Song X."/>
            <person name="Hu Y."/>
            <person name="Wu T."/>
            <person name="Yang Q."/>
            <person name="An Z."/>
            <person name="Feng S."/>
            <person name="Deng Z."/>
            <person name="Wu W."/>
            <person name="Zeng X."/>
            <person name="Tu M."/>
            <person name="Wang X."/>
            <person name="Huang H."/>
        </authorList>
    </citation>
    <scope>NUCLEOTIDE SEQUENCE</scope>
    <source>
        <strain evidence="9">MT/VB/25A 57/8</strain>
    </source>
</reference>
<evidence type="ECO:0000259" key="8">
    <source>
        <dbReference type="PROSITE" id="PS51294"/>
    </source>
</evidence>
<keyword evidence="3" id="KW-0805">Transcription regulation</keyword>
<evidence type="ECO:0000256" key="6">
    <source>
        <dbReference type="ARBA" id="ARBA00023242"/>
    </source>
</evidence>
<comment type="caution">
    <text evidence="9">The sequence shown here is derived from an EMBL/GenBank/DDBJ whole genome shotgun (WGS) entry which is preliminary data.</text>
</comment>
<organism evidence="9 10">
    <name type="scientific">Hevea brasiliensis</name>
    <name type="common">Para rubber tree</name>
    <name type="synonym">Siphonia brasiliensis</name>
    <dbReference type="NCBI Taxonomy" id="3981"/>
    <lineage>
        <taxon>Eukaryota</taxon>
        <taxon>Viridiplantae</taxon>
        <taxon>Streptophyta</taxon>
        <taxon>Embryophyta</taxon>
        <taxon>Tracheophyta</taxon>
        <taxon>Spermatophyta</taxon>
        <taxon>Magnoliopsida</taxon>
        <taxon>eudicotyledons</taxon>
        <taxon>Gunneridae</taxon>
        <taxon>Pentapetalae</taxon>
        <taxon>rosids</taxon>
        <taxon>fabids</taxon>
        <taxon>Malpighiales</taxon>
        <taxon>Euphorbiaceae</taxon>
        <taxon>Crotonoideae</taxon>
        <taxon>Micrandreae</taxon>
        <taxon>Hevea</taxon>
    </lineage>
</organism>
<evidence type="ECO:0000256" key="5">
    <source>
        <dbReference type="ARBA" id="ARBA00023163"/>
    </source>
</evidence>
<dbReference type="SUPFAM" id="SSF46689">
    <property type="entry name" value="Homeodomain-like"/>
    <property type="match status" value="1"/>
</dbReference>
<dbReference type="Gene3D" id="1.10.10.60">
    <property type="entry name" value="Homeodomain-like"/>
    <property type="match status" value="2"/>
</dbReference>
<evidence type="ECO:0000259" key="7">
    <source>
        <dbReference type="PROSITE" id="PS50090"/>
    </source>
</evidence>
<dbReference type="Pfam" id="PF00249">
    <property type="entry name" value="Myb_DNA-binding"/>
    <property type="match status" value="2"/>
</dbReference>
<dbReference type="SMART" id="SM00717">
    <property type="entry name" value="SANT"/>
    <property type="match status" value="2"/>
</dbReference>
<dbReference type="PROSITE" id="PS50090">
    <property type="entry name" value="MYB_LIKE"/>
    <property type="match status" value="2"/>
</dbReference>
<keyword evidence="10" id="KW-1185">Reference proteome</keyword>
<gene>
    <name evidence="9" type="ORF">P3X46_003319</name>
</gene>
<name>A0ABQ9N5V2_HEVBR</name>
<keyword evidence="4" id="KW-0238">DNA-binding</keyword>
<dbReference type="InterPro" id="IPR009057">
    <property type="entry name" value="Homeodomain-like_sf"/>
</dbReference>
<evidence type="ECO:0000256" key="2">
    <source>
        <dbReference type="ARBA" id="ARBA00022737"/>
    </source>
</evidence>
<evidence type="ECO:0000256" key="3">
    <source>
        <dbReference type="ARBA" id="ARBA00023015"/>
    </source>
</evidence>
<dbReference type="InterPro" id="IPR044676">
    <property type="entry name" value="EOBI/EOBII-like_plant"/>
</dbReference>
<dbReference type="Proteomes" id="UP001174677">
    <property type="component" value="Chromosome 2"/>
</dbReference>
<feature type="domain" description="HTH myb-type" evidence="8">
    <location>
        <begin position="137"/>
        <end position="191"/>
    </location>
</feature>
<dbReference type="PANTHER" id="PTHR45675:SF31">
    <property type="entry name" value="MYB TRANSCRIPTION FACTOR"/>
    <property type="match status" value="1"/>
</dbReference>
<feature type="domain" description="Myb-like" evidence="7">
    <location>
        <begin position="137"/>
        <end position="187"/>
    </location>
</feature>
<dbReference type="PANTHER" id="PTHR45675">
    <property type="entry name" value="MYB TRANSCRIPTION FACTOR-RELATED-RELATED"/>
    <property type="match status" value="1"/>
</dbReference>
<dbReference type="InterPro" id="IPR001005">
    <property type="entry name" value="SANT/Myb"/>
</dbReference>
<dbReference type="PROSITE" id="PS51294">
    <property type="entry name" value="HTH_MYB"/>
    <property type="match status" value="2"/>
</dbReference>
<sequence length="337" mass="38509">MVVLFSLLVDVFNSPLTIYTYKLLIICPSLTPTPHLLYLPSQICNSHSHLSLSLSLGLCLLILIEEMGAQVRNYDCATYKNEEDTDMRKGPWTVEEDAILTEYVAIHGEGRWNAAARCAGLKRTGKSCRLRWLNYLRPDVRRGNITLQEQLLILELHSRWGNRWSKIAQYLPGRTDNEIKNYWRTRVQKQAKQLKCDVNSKQFRDAMRYIWMPRLVERIRAATGSSAGQSTAYSSCSSNHNDIPANSEAAQINDPMMEWVMPEPSGNSLESLDTQVSPVSDVTEYQNPTSMQTGLGLYPEDESDRWAEMEMQMQSSILGDGEALESLWNEENIWFLM</sequence>
<comment type="subcellular location">
    <subcellularLocation>
        <location evidence="1">Nucleus</location>
    </subcellularLocation>
</comment>